<feature type="domain" description="Amidohydrolase 3" evidence="3">
    <location>
        <begin position="99"/>
        <end position="377"/>
    </location>
</feature>
<gene>
    <name evidence="4" type="primary">codA-2</name>
    <name evidence="4" type="ORF">BBEV_2705</name>
</gene>
<dbReference type="GO" id="GO:0046872">
    <property type="term" value="F:metal ion binding"/>
    <property type="evidence" value="ECO:0007669"/>
    <property type="project" value="UniProtKB-KW"/>
</dbReference>
<keyword evidence="1" id="KW-0479">Metal-binding</keyword>
<dbReference type="AlphaFoldDB" id="A0A1D7QYF7"/>
<dbReference type="Pfam" id="PF07969">
    <property type="entry name" value="Amidohydro_3"/>
    <property type="match status" value="1"/>
</dbReference>
<dbReference type="Proteomes" id="UP000094463">
    <property type="component" value="Chromosome"/>
</dbReference>
<protein>
    <submittedName>
        <fullName evidence="4">Cytosine deaminase</fullName>
        <ecNumber evidence="4">3.5.4.1</ecNumber>
    </submittedName>
</protein>
<dbReference type="EC" id="3.5.4.1" evidence="4"/>
<dbReference type="Gene3D" id="2.30.40.10">
    <property type="entry name" value="Urease, subunit C, domain 1"/>
    <property type="match status" value="1"/>
</dbReference>
<dbReference type="InterPro" id="IPR011059">
    <property type="entry name" value="Metal-dep_hydrolase_composite"/>
</dbReference>
<dbReference type="OrthoDB" id="9815027at2"/>
<dbReference type="SUPFAM" id="SSF51556">
    <property type="entry name" value="Metallo-dependent hydrolases"/>
    <property type="match status" value="1"/>
</dbReference>
<dbReference type="EMBL" id="CP012502">
    <property type="protein sequence ID" value="AOM84043.1"/>
    <property type="molecule type" value="Genomic_DNA"/>
</dbReference>
<dbReference type="InterPro" id="IPR032466">
    <property type="entry name" value="Metal_Hydrolase"/>
</dbReference>
<evidence type="ECO:0000256" key="1">
    <source>
        <dbReference type="ARBA" id="ARBA00022723"/>
    </source>
</evidence>
<organism evidence="4 5">
    <name type="scientific">Salisediminibacterium beveridgei</name>
    <dbReference type="NCBI Taxonomy" id="632773"/>
    <lineage>
        <taxon>Bacteria</taxon>
        <taxon>Bacillati</taxon>
        <taxon>Bacillota</taxon>
        <taxon>Bacilli</taxon>
        <taxon>Bacillales</taxon>
        <taxon>Bacillaceae</taxon>
        <taxon>Salisediminibacterium</taxon>
    </lineage>
</organism>
<dbReference type="STRING" id="632773.BBEV_2705"/>
<keyword evidence="5" id="KW-1185">Reference proteome</keyword>
<keyword evidence="2 4" id="KW-0378">Hydrolase</keyword>
<dbReference type="GO" id="GO:0004131">
    <property type="term" value="F:cytosine deaminase activity"/>
    <property type="evidence" value="ECO:0007669"/>
    <property type="project" value="UniProtKB-EC"/>
</dbReference>
<sequence length="422" mass="46471">MRPILIKSVKMPGEDDPVDIRLHHGLIAEIAPEIHCSEAERIDGSGLTVMPPFAEAHIHLDTAFCADEMENQSGTLDEGIAIWQKLRPRLTESLVQEKAERVLGKMLTEGVQSFRVMVDVSGGQLTAMRALVQMREAGRELFDLQLIAFPQNGICSGDDGIRHMKEALEIGADGISAVPHLEETRKKGSDSIKQCFDLAVSEDATVHIFADETDESDSRFTEQVAKVAQRYGWENRTAVSHANAMEYASETDMVKLLEALISSGIHLVTCPTVNSVMNGRTRTSPKGRGIMRVKELMKANIPVACAHDDYRSPFYPLGTGSLLKSANLLVHLGQLTAKEELQKVMAMIGPVPRKLMGLSETSIAEGEHANLILLEGEAPEEWIGHAQAPRYVFRRGRILSYTPQVTSELKMTVPKTADIIEI</sequence>
<dbReference type="InterPro" id="IPR013108">
    <property type="entry name" value="Amidohydro_3"/>
</dbReference>
<name>A0A1D7QYF7_9BACI</name>
<dbReference type="SUPFAM" id="SSF51338">
    <property type="entry name" value="Composite domain of metallo-dependent hydrolases"/>
    <property type="match status" value="1"/>
</dbReference>
<dbReference type="CDD" id="cd01293">
    <property type="entry name" value="Bact_CD"/>
    <property type="match status" value="1"/>
</dbReference>
<dbReference type="RefSeq" id="WP_069365958.1">
    <property type="nucleotide sequence ID" value="NZ_CP012502.1"/>
</dbReference>
<accession>A0A1D7QYF7</accession>
<proteinExistence type="predicted"/>
<dbReference type="Gene3D" id="3.20.20.140">
    <property type="entry name" value="Metal-dependent hydrolases"/>
    <property type="match status" value="1"/>
</dbReference>
<dbReference type="FunFam" id="3.20.20.140:FF:000019">
    <property type="entry name" value="Cytosine deaminase"/>
    <property type="match status" value="1"/>
</dbReference>
<evidence type="ECO:0000256" key="2">
    <source>
        <dbReference type="ARBA" id="ARBA00022801"/>
    </source>
</evidence>
<dbReference type="PANTHER" id="PTHR32027">
    <property type="entry name" value="CYTOSINE DEAMINASE"/>
    <property type="match status" value="1"/>
</dbReference>
<evidence type="ECO:0000259" key="3">
    <source>
        <dbReference type="Pfam" id="PF07969"/>
    </source>
</evidence>
<dbReference type="InterPro" id="IPR052349">
    <property type="entry name" value="Metallo-hydrolase_Enzymes"/>
</dbReference>
<dbReference type="PANTHER" id="PTHR32027:SF0">
    <property type="entry name" value="CYTOSINE DEAMINASE"/>
    <property type="match status" value="1"/>
</dbReference>
<reference evidence="4 5" key="1">
    <citation type="submission" date="2015-08" db="EMBL/GenBank/DDBJ databases">
        <title>The complete genome sequence of Bacillus beveridgei MLTeJB.</title>
        <authorList>
            <person name="Hanson T.E."/>
            <person name="Mesa C."/>
            <person name="Basesman S.M."/>
            <person name="Oremland R.S."/>
        </authorList>
    </citation>
    <scope>NUCLEOTIDE SEQUENCE [LARGE SCALE GENOMIC DNA]</scope>
    <source>
        <strain evidence="4 5">MLTeJB</strain>
    </source>
</reference>
<evidence type="ECO:0000313" key="4">
    <source>
        <dbReference type="EMBL" id="AOM84043.1"/>
    </source>
</evidence>
<dbReference type="KEGG" id="bbev:BBEV_2705"/>
<evidence type="ECO:0000313" key="5">
    <source>
        <dbReference type="Proteomes" id="UP000094463"/>
    </source>
</evidence>